<name>A0A955L4C7_9BACT</name>
<reference evidence="1" key="1">
    <citation type="submission" date="2020-04" db="EMBL/GenBank/DDBJ databases">
        <authorList>
            <person name="Zhang T."/>
        </authorList>
    </citation>
    <scope>NUCLEOTIDE SEQUENCE</scope>
    <source>
        <strain evidence="1">HKST-UBA10</strain>
    </source>
</reference>
<gene>
    <name evidence="1" type="ORF">KC660_04465</name>
</gene>
<comment type="caution">
    <text evidence="1">The sequence shown here is derived from an EMBL/GenBank/DDBJ whole genome shotgun (WGS) entry which is preliminary data.</text>
</comment>
<dbReference type="Proteomes" id="UP000782843">
    <property type="component" value="Unassembled WGS sequence"/>
</dbReference>
<dbReference type="EMBL" id="JAGQLG010000185">
    <property type="protein sequence ID" value="MCA9382628.1"/>
    <property type="molecule type" value="Genomic_DNA"/>
</dbReference>
<reference evidence="1" key="2">
    <citation type="journal article" date="2021" name="Microbiome">
        <title>Successional dynamics and alternative stable states in a saline activated sludge microbial community over 9 years.</title>
        <authorList>
            <person name="Wang Y."/>
            <person name="Ye J."/>
            <person name="Ju F."/>
            <person name="Liu L."/>
            <person name="Boyd J.A."/>
            <person name="Deng Y."/>
            <person name="Parks D.H."/>
            <person name="Jiang X."/>
            <person name="Yin X."/>
            <person name="Woodcroft B.J."/>
            <person name="Tyson G.W."/>
            <person name="Hugenholtz P."/>
            <person name="Polz M.F."/>
            <person name="Zhang T."/>
        </authorList>
    </citation>
    <scope>NUCLEOTIDE SEQUENCE</scope>
    <source>
        <strain evidence="1">HKST-UBA10</strain>
    </source>
</reference>
<evidence type="ECO:0000313" key="1">
    <source>
        <dbReference type="EMBL" id="MCA9382628.1"/>
    </source>
</evidence>
<organism evidence="1 2">
    <name type="scientific">Candidatus Dojkabacteria bacterium</name>
    <dbReference type="NCBI Taxonomy" id="2099670"/>
    <lineage>
        <taxon>Bacteria</taxon>
        <taxon>Candidatus Dojkabacteria</taxon>
    </lineage>
</organism>
<dbReference type="AlphaFoldDB" id="A0A955L4C7"/>
<accession>A0A955L4C7</accession>
<protein>
    <submittedName>
        <fullName evidence="1">Uncharacterized protein</fullName>
    </submittedName>
</protein>
<proteinExistence type="predicted"/>
<sequence length="217" mass="23949">MSMQTAEITTESSPIQVSPVATVFLPVLVERFGEKPLEQIARMDGDELYDILIEQDGFEPPALEYELNTYVYDKLAALYTAMQQKGLLSRTVNVHVRIDPAHDSYYGSDPMYMTKLPGRGTFVIPIHASQGRVRGQARIELKTLNAKVVQGEDGRWQVSGPVRSNKEIVVSPPDYTGDRFFQLGIGGLLDLSGILETVGQALKRYEAAGVSDTVSEP</sequence>
<evidence type="ECO:0000313" key="2">
    <source>
        <dbReference type="Proteomes" id="UP000782843"/>
    </source>
</evidence>